<feature type="region of interest" description="Disordered" evidence="1">
    <location>
        <begin position="520"/>
        <end position="601"/>
    </location>
</feature>
<feature type="region of interest" description="Disordered" evidence="1">
    <location>
        <begin position="821"/>
        <end position="860"/>
    </location>
</feature>
<feature type="transmembrane region" description="Helical" evidence="2">
    <location>
        <begin position="190"/>
        <end position="208"/>
    </location>
</feature>
<protein>
    <submittedName>
        <fullName evidence="3">Uncharacterized protein</fullName>
    </submittedName>
</protein>
<accession>A0A6M8J4Q7</accession>
<keyword evidence="4" id="KW-1185">Reference proteome</keyword>
<dbReference type="Gene3D" id="3.40.630.10">
    <property type="entry name" value="Zn peptidases"/>
    <property type="match status" value="1"/>
</dbReference>
<keyword evidence="2" id="KW-0812">Transmembrane</keyword>
<feature type="transmembrane region" description="Helical" evidence="2">
    <location>
        <begin position="57"/>
        <end position="76"/>
    </location>
</feature>
<feature type="compositionally biased region" description="Basic and acidic residues" evidence="1">
    <location>
        <begin position="831"/>
        <end position="846"/>
    </location>
</feature>
<feature type="compositionally biased region" description="Low complexity" evidence="1">
    <location>
        <begin position="358"/>
        <end position="384"/>
    </location>
</feature>
<keyword evidence="2" id="KW-0472">Membrane</keyword>
<evidence type="ECO:0000313" key="4">
    <source>
        <dbReference type="Proteomes" id="UP000503297"/>
    </source>
</evidence>
<evidence type="ECO:0000313" key="3">
    <source>
        <dbReference type="EMBL" id="QKF07613.1"/>
    </source>
</evidence>
<feature type="compositionally biased region" description="Low complexity" evidence="1">
    <location>
        <begin position="561"/>
        <end position="579"/>
    </location>
</feature>
<sequence>MGQLLDNVRYLSQQIGPRPAGTEEEQQAALYIAERIQSESGLSAVIDDLSISLEPSVVRGVCAAAVAVCAVVGAFVPLARIALLVVALAATAVYALEALGHPVVSRALGKGVSQNVVARYVPSAESGGPARTRKVVLVASYDSGRVKPFYVTALEGLPIPVPLGQICLGCLVAIDVLLLMNQLFAPGGSIVLQVLLCLLALVSLVPALRAVALRTAPFSEGANDNAAGVAVLIDVARRVGMGGQSADTVVHGAEAARASGVAPEGAELVYEVSPSAADADRFVEGAQDGPASTVLAPVAAPAAAALEGEAATPPSQAMAPASTGDAGLDAAKAALAAFTSGSSRVFPLADASKPAVSTSATAQPSASEAAAPSAESEGASASVGNADQEAAVPAASAEGDSVEGADADLQAASQADDPVVQAAPASPAAAAVASYAADPNLPAWFVNAQQKARRADAPAPAPARSRYADAGEEALAQRAAEAAVADQAAAGAAERPAGAESAAGAWDVITVEEAAADQLAGSQAPVRSAEQAGSASEVSAREDSPAPFDTQAASDQSAEGALPDVADAAQDAQATPAAPRSQRSEGDAAPAGSAGGSSEVAVEQLSIPPVADTLEGAFDQPAPSPAFMKAWSEEAVAQTGRIELPSLQDDAAAAQRPLDGASSEASARGGSDPAVPAAKQQPAPLASHPAAPHDGRLRRIPGAEALRVGTPEASRSGMIRGMRTLLPSVSGTITRMSSVQDEAPAADARFEASAPDATAVPAVPAASAASAGPEAAPSFAGEAAQAPEPAGFAAAPAPSQTGSISTVGSFVAGGTGQIAPVGDELLAGTEPDDRYVDDADDSHVDDSYTESGALAGPGYVDMPKSRMRRFLDRFGRGKKQDISETPQEWLDVDRDFDARERGRARGGWESFRNDSADFVPVRHPQARPAAPAQDQAYTEDGYLMADDSALDPGRPLPRRSGGSSAPRGWEGGAFTRVQLGRVDTRSGEEGDRPEPVSAEATSPMPEVAAEINEEISQIYHFNNPDFTTEVWFVALGSQVARREGMRAFLDKHAADLRGAVVIELTGLGAGTLSAIKREGTVRPVSLASHIKRHLAKAARITGRKAESVELLHTESATTEAARRGIMGVHLAGIEHGAVALSASQTDVVENIDEALLSQNADFVTELVKSV</sequence>
<evidence type="ECO:0000256" key="1">
    <source>
        <dbReference type="SAM" id="MobiDB-lite"/>
    </source>
</evidence>
<feature type="region of interest" description="Disordered" evidence="1">
    <location>
        <begin position="358"/>
        <end position="402"/>
    </location>
</feature>
<proteinExistence type="predicted"/>
<dbReference type="KEGG" id="bwa:HLV38_05405"/>
<feature type="compositionally biased region" description="Low complexity" evidence="1">
    <location>
        <begin position="587"/>
        <end position="598"/>
    </location>
</feature>
<feature type="compositionally biased region" description="Basic and acidic residues" evidence="1">
    <location>
        <begin position="982"/>
        <end position="994"/>
    </location>
</feature>
<gene>
    <name evidence="3" type="ORF">HLV38_05405</name>
</gene>
<keyword evidence="2" id="KW-1133">Transmembrane helix</keyword>
<reference evidence="4" key="1">
    <citation type="submission" date="2020-05" db="EMBL/GenBank/DDBJ databases">
        <title>Novel species in genus Nocardioides.</title>
        <authorList>
            <person name="Zhang G."/>
        </authorList>
    </citation>
    <scope>NUCLEOTIDE SEQUENCE [LARGE SCALE GENOMIC DNA]</scope>
    <source>
        <strain evidence="4">zg-1050</strain>
    </source>
</reference>
<feature type="transmembrane region" description="Helical" evidence="2">
    <location>
        <begin position="159"/>
        <end position="178"/>
    </location>
</feature>
<feature type="region of interest" description="Disordered" evidence="1">
    <location>
        <begin position="650"/>
        <end position="705"/>
    </location>
</feature>
<feature type="transmembrane region" description="Helical" evidence="2">
    <location>
        <begin position="81"/>
        <end position="100"/>
    </location>
</feature>
<feature type="region of interest" description="Disordered" evidence="1">
    <location>
        <begin position="945"/>
        <end position="1004"/>
    </location>
</feature>
<organism evidence="3 4">
    <name type="scientific">Berryella wangjianweii</name>
    <dbReference type="NCBI Taxonomy" id="2734634"/>
    <lineage>
        <taxon>Bacteria</taxon>
        <taxon>Bacillati</taxon>
        <taxon>Actinomycetota</taxon>
        <taxon>Coriobacteriia</taxon>
        <taxon>Eggerthellales</taxon>
        <taxon>Eggerthellaceae</taxon>
        <taxon>Berryella</taxon>
    </lineage>
</organism>
<evidence type="ECO:0000256" key="2">
    <source>
        <dbReference type="SAM" id="Phobius"/>
    </source>
</evidence>
<dbReference type="RefSeq" id="WP_173164884.1">
    <property type="nucleotide sequence ID" value="NZ_CP053716.1"/>
</dbReference>
<dbReference type="SUPFAM" id="SSF53187">
    <property type="entry name" value="Zn-dependent exopeptidases"/>
    <property type="match status" value="1"/>
</dbReference>
<feature type="compositionally biased region" description="Low complexity" evidence="1">
    <location>
        <begin position="660"/>
        <end position="690"/>
    </location>
</feature>
<name>A0A6M8J4Q7_9ACTN</name>
<dbReference type="EMBL" id="CP053716">
    <property type="protein sequence ID" value="QKF07613.1"/>
    <property type="molecule type" value="Genomic_DNA"/>
</dbReference>
<dbReference type="Proteomes" id="UP000503297">
    <property type="component" value="Chromosome"/>
</dbReference>
<dbReference type="AlphaFoldDB" id="A0A6M8J4Q7"/>